<dbReference type="AlphaFoldDB" id="A0ABD6EMR7"/>
<proteinExistence type="predicted"/>
<protein>
    <recommendedName>
        <fullName evidence="2">Rab-GAP TBC domain-containing protein</fullName>
    </recommendedName>
</protein>
<dbReference type="Gene3D" id="1.10.472.80">
    <property type="entry name" value="Ypt/Rab-GAP domain of gyp1p, domain 3"/>
    <property type="match status" value="1"/>
</dbReference>
<dbReference type="InterPro" id="IPR000195">
    <property type="entry name" value="Rab-GAP-TBC_dom"/>
</dbReference>
<dbReference type="Proteomes" id="UP001608902">
    <property type="component" value="Unassembled WGS sequence"/>
</dbReference>
<dbReference type="PANTHER" id="PTHR47219:SF20">
    <property type="entry name" value="TBC1 DOMAIN FAMILY MEMBER 2B"/>
    <property type="match status" value="1"/>
</dbReference>
<dbReference type="Gene3D" id="1.10.8.270">
    <property type="entry name" value="putative rabgap domain of human tbc1 domain family member 14 like domains"/>
    <property type="match status" value="1"/>
</dbReference>
<evidence type="ECO:0000256" key="1">
    <source>
        <dbReference type="SAM" id="Coils"/>
    </source>
</evidence>
<dbReference type="PROSITE" id="PS50086">
    <property type="entry name" value="TBC_RABGAP"/>
    <property type="match status" value="1"/>
</dbReference>
<reference evidence="3 4" key="1">
    <citation type="submission" date="2024-08" db="EMBL/GenBank/DDBJ databases">
        <title>Gnathostoma spinigerum genome.</title>
        <authorList>
            <person name="Gonzalez-Bertolin B."/>
            <person name="Monzon S."/>
            <person name="Zaballos A."/>
            <person name="Jimenez P."/>
            <person name="Dekumyoy P."/>
            <person name="Varona S."/>
            <person name="Cuesta I."/>
            <person name="Sumanam S."/>
            <person name="Adisakwattana P."/>
            <person name="Gasser R.B."/>
            <person name="Hernandez-Gonzalez A."/>
            <person name="Young N.D."/>
            <person name="Perteguer M.J."/>
        </authorList>
    </citation>
    <scope>NUCLEOTIDE SEQUENCE [LARGE SCALE GENOMIC DNA]</scope>
    <source>
        <strain evidence="3">AL3</strain>
        <tissue evidence="3">Liver</tissue>
    </source>
</reference>
<dbReference type="SMART" id="SM00164">
    <property type="entry name" value="TBC"/>
    <property type="match status" value="1"/>
</dbReference>
<feature type="coiled-coil region" evidence="1">
    <location>
        <begin position="125"/>
        <end position="159"/>
    </location>
</feature>
<dbReference type="SUPFAM" id="SSF47923">
    <property type="entry name" value="Ypt/Rab-GAP domain of gyp1p"/>
    <property type="match status" value="2"/>
</dbReference>
<evidence type="ECO:0000259" key="2">
    <source>
        <dbReference type="PROSITE" id="PS50086"/>
    </source>
</evidence>
<dbReference type="InterPro" id="IPR035969">
    <property type="entry name" value="Rab-GAP_TBC_sf"/>
</dbReference>
<feature type="coiled-coil region" evidence="1">
    <location>
        <begin position="21"/>
        <end position="62"/>
    </location>
</feature>
<keyword evidence="1" id="KW-0175">Coiled coil</keyword>
<dbReference type="PANTHER" id="PTHR47219">
    <property type="entry name" value="RAB GTPASE-ACTIVATING PROTEIN 1-LIKE"/>
    <property type="match status" value="1"/>
</dbReference>
<dbReference type="Pfam" id="PF00566">
    <property type="entry name" value="RabGAP-TBC"/>
    <property type="match status" value="1"/>
</dbReference>
<keyword evidence="4" id="KW-1185">Reference proteome</keyword>
<dbReference type="EMBL" id="JBGFUD010006880">
    <property type="protein sequence ID" value="MFH4981260.1"/>
    <property type="molecule type" value="Genomic_DNA"/>
</dbReference>
<dbReference type="InterPro" id="IPR050302">
    <property type="entry name" value="Rab_GAP_TBC_domain"/>
</dbReference>
<dbReference type="Gene3D" id="1.10.10.750">
    <property type="entry name" value="Ypt/Rab-GAP domain of gyp1p, domain 1"/>
    <property type="match status" value="1"/>
</dbReference>
<accession>A0ABD6EMR7</accession>
<comment type="caution">
    <text evidence="3">The sequence shown here is derived from an EMBL/GenBank/DDBJ whole genome shotgun (WGS) entry which is preliminary data.</text>
</comment>
<evidence type="ECO:0000313" key="3">
    <source>
        <dbReference type="EMBL" id="MFH4981260.1"/>
    </source>
</evidence>
<gene>
    <name evidence="3" type="ORF">AB6A40_007969</name>
</gene>
<name>A0ABD6EMR7_9BILA</name>
<feature type="domain" description="Rab-GAP TBC" evidence="2">
    <location>
        <begin position="309"/>
        <end position="508"/>
    </location>
</feature>
<sequence length="585" mass="67861">MYELNNPDDRINHYLERESELTTLQLKIARYDREMEVLKEKNRKLEQKVQELSTSIEAYKDAVRAKDDAVRNYIDKQEEKEQRIRSMTELIDEGAMTEGILVDISDSAFDMDTRRVLKETSVDDINEMRDLVEGYRDQNAFLNQEVLDLQRIVSKLKDRESRVVRQNFDIEACYYQLKSRYIMILNHFKSTGTPGQVLEPGVIKELIDEASITPSRRTTMSRDSDDLRLTDSLGFYFSPTQGKTHPPNADMLDAAMELKNKCDKILDQREMAQNAAYIEWLQKWDSFLVSHSNRPLKPCDELKSLIRTGVPKTYRHRVWKNLISYLVDDQRADLGNGYYEALLRRANRMVDEDSEDCTFKQIDLDLARTLPTNKYFDQPNSEKIESLRRVLYAYRVHNKSVGYCQGLNRLAAVALLFLDESNAFWFLVACVEHLQPQNYYTPSLVCAVADQKVLRDLVSEKLPKLSSHLKRLEVDLSALTLGWFLTCFVDILPHDIYLHIFDIFLYEGNKVLFRFALGILKSCEPALLECKTIGAAHACFSSPSHYIRNFKSLAEYAFHDLNPFPLKGIETRRQSYIAQLNGNAK</sequence>
<dbReference type="FunFam" id="1.10.8.270:FF:000052">
    <property type="entry name" value="Predicted protein"/>
    <property type="match status" value="1"/>
</dbReference>
<evidence type="ECO:0000313" key="4">
    <source>
        <dbReference type="Proteomes" id="UP001608902"/>
    </source>
</evidence>
<organism evidence="3 4">
    <name type="scientific">Gnathostoma spinigerum</name>
    <dbReference type="NCBI Taxonomy" id="75299"/>
    <lineage>
        <taxon>Eukaryota</taxon>
        <taxon>Metazoa</taxon>
        <taxon>Ecdysozoa</taxon>
        <taxon>Nematoda</taxon>
        <taxon>Chromadorea</taxon>
        <taxon>Rhabditida</taxon>
        <taxon>Spirurina</taxon>
        <taxon>Gnathostomatomorpha</taxon>
        <taxon>Gnathostomatoidea</taxon>
        <taxon>Gnathostomatidae</taxon>
        <taxon>Gnathostoma</taxon>
    </lineage>
</organism>